<dbReference type="SFLD" id="SFLDG01140">
    <property type="entry name" value="C2.B:_Phosphomannomutase_and_P"/>
    <property type="match status" value="1"/>
</dbReference>
<evidence type="ECO:0000313" key="2">
    <source>
        <dbReference type="Proteomes" id="UP000422764"/>
    </source>
</evidence>
<dbReference type="Proteomes" id="UP000422764">
    <property type="component" value="Chromosome"/>
</dbReference>
<dbReference type="SUPFAM" id="SSF56784">
    <property type="entry name" value="HAD-like"/>
    <property type="match status" value="1"/>
</dbReference>
<dbReference type="PROSITE" id="PS01228">
    <property type="entry name" value="COF_1"/>
    <property type="match status" value="1"/>
</dbReference>
<reference evidence="1 2" key="1">
    <citation type="submission" date="2019-12" db="EMBL/GenBank/DDBJ databases">
        <title>Genome sequenceing of Clostridium bovifaecis.</title>
        <authorList>
            <person name="Yao Y."/>
        </authorList>
    </citation>
    <scope>NUCLEOTIDE SEQUENCE [LARGE SCALE GENOMIC DNA]</scope>
    <source>
        <strain evidence="1 2">BXX</strain>
    </source>
</reference>
<dbReference type="InterPro" id="IPR023214">
    <property type="entry name" value="HAD_sf"/>
</dbReference>
<keyword evidence="1" id="KW-0378">Hydrolase</keyword>
<dbReference type="NCBIfam" id="NF007806">
    <property type="entry name" value="PRK10513.1"/>
    <property type="match status" value="1"/>
</dbReference>
<dbReference type="AlphaFoldDB" id="A0A6I6ER15"/>
<dbReference type="GO" id="GO:0050308">
    <property type="term" value="F:sugar-phosphatase activity"/>
    <property type="evidence" value="ECO:0007669"/>
    <property type="project" value="UniProtKB-EC"/>
</dbReference>
<dbReference type="GO" id="GO:0005829">
    <property type="term" value="C:cytosol"/>
    <property type="evidence" value="ECO:0007669"/>
    <property type="project" value="TreeGrafter"/>
</dbReference>
<dbReference type="PANTHER" id="PTHR10000">
    <property type="entry name" value="PHOSPHOSERINE PHOSPHATASE"/>
    <property type="match status" value="1"/>
</dbReference>
<name>A0A6I6ER15_9CLOT</name>
<proteinExistence type="predicted"/>
<dbReference type="Pfam" id="PF08282">
    <property type="entry name" value="Hydrolase_3"/>
    <property type="match status" value="1"/>
</dbReference>
<accession>A0A6I6ER15</accession>
<organism evidence="1 2">
    <name type="scientific">Clostridium bovifaecis</name>
    <dbReference type="NCBI Taxonomy" id="2184719"/>
    <lineage>
        <taxon>Bacteria</taxon>
        <taxon>Bacillati</taxon>
        <taxon>Bacillota</taxon>
        <taxon>Clostridia</taxon>
        <taxon>Eubacteriales</taxon>
        <taxon>Clostridiaceae</taxon>
        <taxon>Clostridium</taxon>
    </lineage>
</organism>
<dbReference type="NCBIfam" id="TIGR00099">
    <property type="entry name" value="Cof-subfamily"/>
    <property type="match status" value="1"/>
</dbReference>
<dbReference type="SFLD" id="SFLDS00003">
    <property type="entry name" value="Haloacid_Dehalogenase"/>
    <property type="match status" value="1"/>
</dbReference>
<dbReference type="EC" id="3.1.3.23" evidence="1"/>
<dbReference type="InterPro" id="IPR006379">
    <property type="entry name" value="HAD-SF_hydro_IIB"/>
</dbReference>
<sequence>MFKLIALDMDGTLLNEDKKISEENYLAIKKAKEKGVKVVLATGRPIKGIESYLDKLGLISNEDYCVTYNGSLVVNTGTKEVLTQVLLNSEDVHYLYDLSKKLDIDIHALTTSSCITPKLSKYTELEIKMNNIPFNEIDFHTIDDTTPVVKVMFVGEENKLSSVIKNLPKEVYEKYTVVRSAPYFLEFLDKNVNKGAGVKALAAKLGINQYEVICIGDAGNDVHMIEYAGLGVAMGNAFPEAKKVANYITYSNEEDGVAHVIDKFILNPKLININA</sequence>
<dbReference type="SFLD" id="SFLDG01144">
    <property type="entry name" value="C2.B.4:_PGP_Like"/>
    <property type="match status" value="1"/>
</dbReference>
<dbReference type="InterPro" id="IPR036412">
    <property type="entry name" value="HAD-like_sf"/>
</dbReference>
<dbReference type="GO" id="GO:0000287">
    <property type="term" value="F:magnesium ion binding"/>
    <property type="evidence" value="ECO:0007669"/>
    <property type="project" value="TreeGrafter"/>
</dbReference>
<protein>
    <submittedName>
        <fullName evidence="1">Sugar-phosphatase</fullName>
        <ecNumber evidence="1">3.1.3.23</ecNumber>
    </submittedName>
</protein>
<dbReference type="Gene3D" id="3.30.1240.10">
    <property type="match status" value="1"/>
</dbReference>
<dbReference type="CDD" id="cd07516">
    <property type="entry name" value="HAD_Pase"/>
    <property type="match status" value="1"/>
</dbReference>
<dbReference type="InterPro" id="IPR000150">
    <property type="entry name" value="Cof"/>
</dbReference>
<keyword evidence="2" id="KW-1185">Reference proteome</keyword>
<gene>
    <name evidence="1" type="ORF">GOM49_14260</name>
</gene>
<dbReference type="PROSITE" id="PS01229">
    <property type="entry name" value="COF_2"/>
    <property type="match status" value="1"/>
</dbReference>
<evidence type="ECO:0000313" key="1">
    <source>
        <dbReference type="EMBL" id="QGU96099.1"/>
    </source>
</evidence>
<dbReference type="NCBIfam" id="TIGR01484">
    <property type="entry name" value="HAD-SF-IIB"/>
    <property type="match status" value="1"/>
</dbReference>
<dbReference type="PANTHER" id="PTHR10000:SF8">
    <property type="entry name" value="HAD SUPERFAMILY HYDROLASE-LIKE, TYPE 3"/>
    <property type="match status" value="1"/>
</dbReference>
<dbReference type="EMBL" id="CP046522">
    <property type="protein sequence ID" value="QGU96099.1"/>
    <property type="molecule type" value="Genomic_DNA"/>
</dbReference>
<dbReference type="Gene3D" id="3.40.50.1000">
    <property type="entry name" value="HAD superfamily/HAD-like"/>
    <property type="match status" value="1"/>
</dbReference>